<dbReference type="GO" id="GO:0003677">
    <property type="term" value="F:DNA binding"/>
    <property type="evidence" value="ECO:0007669"/>
    <property type="project" value="UniProtKB-KW"/>
</dbReference>
<reference evidence="8" key="1">
    <citation type="submission" date="2018-06" db="EMBL/GenBank/DDBJ databases">
        <authorList>
            <person name="Zhirakovskaya E."/>
        </authorList>
    </citation>
    <scope>NUCLEOTIDE SEQUENCE</scope>
</reference>
<dbReference type="AlphaFoldDB" id="A0A3B1CN28"/>
<dbReference type="InterPro" id="IPR014284">
    <property type="entry name" value="RNA_pol_sigma-70_dom"/>
</dbReference>
<dbReference type="PANTHER" id="PTHR30376:SF3">
    <property type="entry name" value="RNA POLYMERASE SIGMA FACTOR RPOH"/>
    <property type="match status" value="1"/>
</dbReference>
<feature type="domain" description="RNA polymerase sigma-70" evidence="7">
    <location>
        <begin position="278"/>
        <end position="304"/>
    </location>
</feature>
<dbReference type="InterPro" id="IPR013325">
    <property type="entry name" value="RNA_pol_sigma_r2"/>
</dbReference>
<dbReference type="InterPro" id="IPR007630">
    <property type="entry name" value="RNA_pol_sigma70_r4"/>
</dbReference>
<organism evidence="8">
    <name type="scientific">hydrothermal vent metagenome</name>
    <dbReference type="NCBI Taxonomy" id="652676"/>
    <lineage>
        <taxon>unclassified sequences</taxon>
        <taxon>metagenomes</taxon>
        <taxon>ecological metagenomes</taxon>
    </lineage>
</organism>
<evidence type="ECO:0000256" key="1">
    <source>
        <dbReference type="ARBA" id="ARBA00007788"/>
    </source>
</evidence>
<dbReference type="PROSITE" id="PS00716">
    <property type="entry name" value="SIGMA70_2"/>
    <property type="match status" value="1"/>
</dbReference>
<dbReference type="NCBIfam" id="TIGR02937">
    <property type="entry name" value="sigma70-ECF"/>
    <property type="match status" value="1"/>
</dbReference>
<dbReference type="Pfam" id="PF00140">
    <property type="entry name" value="Sigma70_r1_2"/>
    <property type="match status" value="1"/>
</dbReference>
<name>A0A3B1CN28_9ZZZZ</name>
<evidence type="ECO:0000256" key="6">
    <source>
        <dbReference type="SAM" id="MobiDB-lite"/>
    </source>
</evidence>
<dbReference type="PANTHER" id="PTHR30376">
    <property type="entry name" value="SIGMA FACTOR RPOH HEAT SHOCK RELATED"/>
    <property type="match status" value="1"/>
</dbReference>
<evidence type="ECO:0000259" key="7">
    <source>
        <dbReference type="PROSITE" id="PS00716"/>
    </source>
</evidence>
<protein>
    <submittedName>
        <fullName evidence="8">RNA polymerase sigma factor RpoH</fullName>
    </submittedName>
</protein>
<dbReference type="PRINTS" id="PR00046">
    <property type="entry name" value="SIGMA70FCT"/>
</dbReference>
<feature type="compositionally biased region" description="Basic and acidic residues" evidence="6">
    <location>
        <begin position="1"/>
        <end position="18"/>
    </location>
</feature>
<keyword evidence="3" id="KW-0731">Sigma factor</keyword>
<keyword evidence="4" id="KW-0238">DNA-binding</keyword>
<proteinExistence type="inferred from homology"/>
<dbReference type="GO" id="GO:0016987">
    <property type="term" value="F:sigma factor activity"/>
    <property type="evidence" value="ECO:0007669"/>
    <property type="project" value="UniProtKB-KW"/>
</dbReference>
<dbReference type="InterPro" id="IPR007627">
    <property type="entry name" value="RNA_pol_sigma70_r2"/>
</dbReference>
<gene>
    <name evidence="8" type="ORF">MNBD_NITROSPINAE03-1105</name>
</gene>
<dbReference type="Pfam" id="PF04542">
    <property type="entry name" value="Sigma70_r2"/>
    <property type="match status" value="1"/>
</dbReference>
<sequence length="323" mass="37003">MPMKTRAGEKEAELMADREETDETKLIVPVSSPGAGEGLVPADPLQYYISQTKQYPPLSKEEERELAIKFKETGDKDAAFRLITSNLMLVVKIAYEFRSQFQNMLDLVQEGNYGLMRAVSKFDPFKGTRLSTYAVYWIRAYMLKFLLDNWRLVKVGTTNIRRKLLYNLRDIEAKLKEGGLDVEPKQLAEHFGASEQDVVDIQQSLGAMDKSIYQPLEEGSSRQVVDILPSSDEDFSEYVSEEQMMGRFRDAVEKFRENLKPSDRDLLDKRILSDEPLTLREIGEKHGVTREAVRQAETRLMKRLKKFLSKELADVGEVGSIED</sequence>
<feature type="region of interest" description="Disordered" evidence="6">
    <location>
        <begin position="1"/>
        <end position="24"/>
    </location>
</feature>
<accession>A0A3B1CN28</accession>
<evidence type="ECO:0000313" key="8">
    <source>
        <dbReference type="EMBL" id="VAX24040.1"/>
    </source>
</evidence>
<dbReference type="EMBL" id="UOGB01000285">
    <property type="protein sequence ID" value="VAX24040.1"/>
    <property type="molecule type" value="Genomic_DNA"/>
</dbReference>
<dbReference type="Gene3D" id="1.20.140.160">
    <property type="match status" value="1"/>
</dbReference>
<dbReference type="InterPro" id="IPR009042">
    <property type="entry name" value="RNA_pol_sigma70_r1_2"/>
</dbReference>
<evidence type="ECO:0000256" key="5">
    <source>
        <dbReference type="ARBA" id="ARBA00023163"/>
    </source>
</evidence>
<dbReference type="SUPFAM" id="SSF88946">
    <property type="entry name" value="Sigma2 domain of RNA polymerase sigma factors"/>
    <property type="match status" value="1"/>
</dbReference>
<keyword evidence="5" id="KW-0804">Transcription</keyword>
<dbReference type="InterPro" id="IPR000943">
    <property type="entry name" value="RNA_pol_sigma70"/>
</dbReference>
<dbReference type="SUPFAM" id="SSF88659">
    <property type="entry name" value="Sigma3 and sigma4 domains of RNA polymerase sigma factors"/>
    <property type="match status" value="1"/>
</dbReference>
<dbReference type="InterPro" id="IPR050813">
    <property type="entry name" value="Sigma-70_Factor"/>
</dbReference>
<dbReference type="InterPro" id="IPR013324">
    <property type="entry name" value="RNA_pol_sigma_r3/r4-like"/>
</dbReference>
<evidence type="ECO:0000256" key="2">
    <source>
        <dbReference type="ARBA" id="ARBA00023015"/>
    </source>
</evidence>
<keyword evidence="2" id="KW-0805">Transcription regulation</keyword>
<dbReference type="Pfam" id="PF04545">
    <property type="entry name" value="Sigma70_r4"/>
    <property type="match status" value="1"/>
</dbReference>
<evidence type="ECO:0000256" key="4">
    <source>
        <dbReference type="ARBA" id="ARBA00023125"/>
    </source>
</evidence>
<dbReference type="Gene3D" id="1.20.120.1810">
    <property type="match status" value="1"/>
</dbReference>
<dbReference type="GO" id="GO:0006352">
    <property type="term" value="P:DNA-templated transcription initiation"/>
    <property type="evidence" value="ECO:0007669"/>
    <property type="project" value="InterPro"/>
</dbReference>
<evidence type="ECO:0000256" key="3">
    <source>
        <dbReference type="ARBA" id="ARBA00023082"/>
    </source>
</evidence>
<comment type="similarity">
    <text evidence="1">Belongs to the sigma-70 factor family.</text>
</comment>